<dbReference type="InterPro" id="IPR010985">
    <property type="entry name" value="Ribbon_hlx_hlx"/>
</dbReference>
<dbReference type="Proteomes" id="UP000317881">
    <property type="component" value="Unassembled WGS sequence"/>
</dbReference>
<gene>
    <name evidence="2" type="ORF">SSP24_57420</name>
</gene>
<keyword evidence="3" id="KW-1185">Reference proteome</keyword>
<dbReference type="SUPFAM" id="SSF47598">
    <property type="entry name" value="Ribbon-helix-helix"/>
    <property type="match status" value="1"/>
</dbReference>
<dbReference type="GO" id="GO:0003677">
    <property type="term" value="F:DNA binding"/>
    <property type="evidence" value="ECO:0007669"/>
    <property type="project" value="InterPro"/>
</dbReference>
<feature type="domain" description="Arc-like DNA binding" evidence="1">
    <location>
        <begin position="3"/>
        <end position="39"/>
    </location>
</feature>
<evidence type="ECO:0000259" key="1">
    <source>
        <dbReference type="Pfam" id="PF03869"/>
    </source>
</evidence>
<protein>
    <recommendedName>
        <fullName evidence="1">Arc-like DNA binding domain-containing protein</fullName>
    </recommendedName>
</protein>
<dbReference type="EMBL" id="BJND01000046">
    <property type="protein sequence ID" value="GEC08087.1"/>
    <property type="molecule type" value="Genomic_DNA"/>
</dbReference>
<sequence length="50" mass="5629">MVNFTFRIPEDLYAKLKTLAAADDRSVNAELLHLVRRAVEEGERRSAQGA</sequence>
<dbReference type="GO" id="GO:0006355">
    <property type="term" value="P:regulation of DNA-templated transcription"/>
    <property type="evidence" value="ECO:0007669"/>
    <property type="project" value="InterPro"/>
</dbReference>
<organism evidence="2 3">
    <name type="scientific">Streptomyces spinoverrucosus</name>
    <dbReference type="NCBI Taxonomy" id="284043"/>
    <lineage>
        <taxon>Bacteria</taxon>
        <taxon>Bacillati</taxon>
        <taxon>Actinomycetota</taxon>
        <taxon>Actinomycetes</taxon>
        <taxon>Kitasatosporales</taxon>
        <taxon>Streptomycetaceae</taxon>
        <taxon>Streptomyces</taxon>
    </lineage>
</organism>
<dbReference type="OrthoDB" id="3483807at2"/>
<accession>A0A4Y3VML2</accession>
<name>A0A4Y3VML2_9ACTN</name>
<proteinExistence type="predicted"/>
<dbReference type="Gene3D" id="1.10.1220.10">
    <property type="entry name" value="Met repressor-like"/>
    <property type="match status" value="1"/>
</dbReference>
<reference evidence="2 3" key="1">
    <citation type="submission" date="2019-06" db="EMBL/GenBank/DDBJ databases">
        <title>Whole genome shotgun sequence of Streptomyces spinoverrucosus NBRC 14228.</title>
        <authorList>
            <person name="Hosoyama A."/>
            <person name="Uohara A."/>
            <person name="Ohji S."/>
            <person name="Ichikawa N."/>
        </authorList>
    </citation>
    <scope>NUCLEOTIDE SEQUENCE [LARGE SCALE GENOMIC DNA]</scope>
    <source>
        <strain evidence="2 3">NBRC 14228</strain>
    </source>
</reference>
<dbReference type="AlphaFoldDB" id="A0A4Y3VML2"/>
<dbReference type="InterPro" id="IPR013321">
    <property type="entry name" value="Arc_rbn_hlx_hlx"/>
</dbReference>
<evidence type="ECO:0000313" key="3">
    <source>
        <dbReference type="Proteomes" id="UP000317881"/>
    </source>
</evidence>
<dbReference type="InterPro" id="IPR005569">
    <property type="entry name" value="Arc_DNA-bd_dom"/>
</dbReference>
<dbReference type="Pfam" id="PF03869">
    <property type="entry name" value="Arc"/>
    <property type="match status" value="1"/>
</dbReference>
<evidence type="ECO:0000313" key="2">
    <source>
        <dbReference type="EMBL" id="GEC08087.1"/>
    </source>
</evidence>
<comment type="caution">
    <text evidence="2">The sequence shown here is derived from an EMBL/GenBank/DDBJ whole genome shotgun (WGS) entry which is preliminary data.</text>
</comment>
<dbReference type="RefSeq" id="WP_141312594.1">
    <property type="nucleotide sequence ID" value="NZ_BJND01000046.1"/>
</dbReference>